<dbReference type="Pfam" id="PF02667">
    <property type="entry name" value="SCFA_trans"/>
    <property type="match status" value="1"/>
</dbReference>
<dbReference type="OrthoDB" id="9342495at2"/>
<dbReference type="PANTHER" id="PTHR41983:SF2">
    <property type="entry name" value="SHORT-CHAIN FATTY ACID TRANSPORTER-RELATED"/>
    <property type="match status" value="1"/>
</dbReference>
<evidence type="ECO:0000313" key="3">
    <source>
        <dbReference type="Proteomes" id="UP000436822"/>
    </source>
</evidence>
<feature type="transmembrane region" description="Helical" evidence="1">
    <location>
        <begin position="33"/>
        <end position="54"/>
    </location>
</feature>
<keyword evidence="3" id="KW-1185">Reference proteome</keyword>
<feature type="transmembrane region" description="Helical" evidence="1">
    <location>
        <begin position="429"/>
        <end position="451"/>
    </location>
</feature>
<feature type="transmembrane region" description="Helical" evidence="1">
    <location>
        <begin position="352"/>
        <end position="368"/>
    </location>
</feature>
<reference evidence="2 3" key="1">
    <citation type="submission" date="2019-12" db="EMBL/GenBank/DDBJ databases">
        <title>Litoreibacter badius sp. nov., a novel bacteriochlorophyll a-containing bacterium in the genus Litoreibacter.</title>
        <authorList>
            <person name="Kanamuro M."/>
            <person name="Takabe Y."/>
            <person name="Mori K."/>
            <person name="Takaichi S."/>
            <person name="Hanada S."/>
        </authorList>
    </citation>
    <scope>NUCLEOTIDE SEQUENCE [LARGE SCALE GENOMIC DNA]</scope>
    <source>
        <strain evidence="2 3">K6</strain>
    </source>
</reference>
<feature type="transmembrane region" description="Helical" evidence="1">
    <location>
        <begin position="148"/>
        <end position="174"/>
    </location>
</feature>
<dbReference type="GO" id="GO:0005886">
    <property type="term" value="C:plasma membrane"/>
    <property type="evidence" value="ECO:0007669"/>
    <property type="project" value="TreeGrafter"/>
</dbReference>
<protein>
    <submittedName>
        <fullName evidence="2">Short-chain fatty acids transporter</fullName>
    </submittedName>
</protein>
<evidence type="ECO:0000313" key="2">
    <source>
        <dbReference type="EMBL" id="GFE66191.1"/>
    </source>
</evidence>
<evidence type="ECO:0000256" key="1">
    <source>
        <dbReference type="SAM" id="Phobius"/>
    </source>
</evidence>
<sequence length="452" mass="47764">MSLSTDVAHRPSLFGRLTGALDKMMQNYLPDPLVIVILLTLIVFGLGIAIEGETPVRMITHFGDGFWALLEFSMQMALVLVTGFILASSPFFDRLMGQLARLAKTPGQAIVLVTVVALGASWLNWGFGLVIGALFAKRLGREVPDVDYRVLVAAAYSGFVIQHAGLSGSVPLTAATPGNFLEADIGLFPVSETLFAPFNLLLLVCVCIAVPVLNCLMLNHGGPVVRAGDVRFETEAVQVPSKGKPTPAQWIERTPLLGWSIGAFGLSFIVLQTVNGTFSLTLNTINFLLLFLGLALHGSARAFLAAMREAVQGVGGILIQFPFYAGIMGMMMGSGLAAGLTDLFVNGASAETLPILAFFSAAAVNILVPSGGGQWAIQGPIVMPAAQALGADQIRVLMAVAWGDAWTNMIQPFWALPALAVAGLSARDIMGFCVIVLLVTGAILVPGLLWFP</sequence>
<dbReference type="InterPro" id="IPR006160">
    <property type="entry name" value="SCFA_transpt_AtoE"/>
</dbReference>
<dbReference type="EMBL" id="BLJE01000004">
    <property type="protein sequence ID" value="GFE66191.1"/>
    <property type="molecule type" value="Genomic_DNA"/>
</dbReference>
<dbReference type="RefSeq" id="WP_159809032.1">
    <property type="nucleotide sequence ID" value="NZ_BLJE01000004.1"/>
</dbReference>
<dbReference type="AlphaFoldDB" id="A0A6N6JIM5"/>
<gene>
    <name evidence="2" type="primary">atoE</name>
    <name evidence="2" type="ORF">KIN_32650</name>
</gene>
<proteinExistence type="predicted"/>
<accession>A0A6N6JIM5</accession>
<organism evidence="2 3">
    <name type="scientific">Litoreibacter roseus</name>
    <dbReference type="NCBI Taxonomy" id="2601869"/>
    <lineage>
        <taxon>Bacteria</taxon>
        <taxon>Pseudomonadati</taxon>
        <taxon>Pseudomonadota</taxon>
        <taxon>Alphaproteobacteria</taxon>
        <taxon>Rhodobacterales</taxon>
        <taxon>Roseobacteraceae</taxon>
        <taxon>Litoreibacter</taxon>
    </lineage>
</organism>
<feature type="transmembrane region" description="Helical" evidence="1">
    <location>
        <begin position="321"/>
        <end position="340"/>
    </location>
</feature>
<name>A0A6N6JIM5_9RHOB</name>
<feature type="transmembrane region" description="Helical" evidence="1">
    <location>
        <begin position="280"/>
        <end position="300"/>
    </location>
</feature>
<keyword evidence="1" id="KW-0472">Membrane</keyword>
<feature type="transmembrane region" description="Helical" evidence="1">
    <location>
        <begin position="256"/>
        <end position="274"/>
    </location>
</feature>
<comment type="caution">
    <text evidence="2">The sequence shown here is derived from an EMBL/GenBank/DDBJ whole genome shotgun (WGS) entry which is preliminary data.</text>
</comment>
<feature type="transmembrane region" description="Helical" evidence="1">
    <location>
        <begin position="109"/>
        <end position="136"/>
    </location>
</feature>
<keyword evidence="1" id="KW-1133">Transmembrane helix</keyword>
<dbReference type="PANTHER" id="PTHR41983">
    <property type="entry name" value="SHORT-CHAIN FATTY ACID TRANSPORTER-RELATED"/>
    <property type="match status" value="1"/>
</dbReference>
<dbReference type="Proteomes" id="UP000436822">
    <property type="component" value="Unassembled WGS sequence"/>
</dbReference>
<feature type="transmembrane region" description="Helical" evidence="1">
    <location>
        <begin position="66"/>
        <end position="89"/>
    </location>
</feature>
<feature type="transmembrane region" description="Helical" evidence="1">
    <location>
        <begin position="194"/>
        <end position="216"/>
    </location>
</feature>
<keyword evidence="1" id="KW-0812">Transmembrane</keyword>